<proteinExistence type="predicted"/>
<gene>
    <name evidence="2" type="ORF">NYM_LOCUS7291</name>
</gene>
<dbReference type="EMBL" id="LR721776">
    <property type="protein sequence ID" value="VVV70520.1"/>
    <property type="molecule type" value="Genomic_DNA"/>
</dbReference>
<evidence type="ECO:0000313" key="2">
    <source>
        <dbReference type="EMBL" id="VVV70520.1"/>
    </source>
</evidence>
<dbReference type="Gramene" id="NC11G0244100.1">
    <property type="protein sequence ID" value="NC11G0244100.1:cds"/>
    <property type="gene ID" value="NC11G0244100"/>
</dbReference>
<feature type="compositionally biased region" description="Low complexity" evidence="1">
    <location>
        <begin position="65"/>
        <end position="76"/>
    </location>
</feature>
<feature type="compositionally biased region" description="Acidic residues" evidence="1">
    <location>
        <begin position="90"/>
        <end position="100"/>
    </location>
</feature>
<sequence>MEKQGRKRLANRSEEEEVKNARAKTIDDEVEEFFALIRRIRATSRPAGKDSHRSPSFRWEDFAATASAGAKASSSDGGSGRPSEPSSTDESGEVVEGEDKEEPRPEGGEDNGIPACLDLSLGLCGGSRGQFLMERTVGSSARGGIISRCHISDRS</sequence>
<feature type="region of interest" description="Disordered" evidence="1">
    <location>
        <begin position="65"/>
        <end position="113"/>
    </location>
</feature>
<dbReference type="AlphaFoldDB" id="A0A5K0XXS9"/>
<feature type="compositionally biased region" description="Basic and acidic residues" evidence="1">
    <location>
        <begin position="47"/>
        <end position="60"/>
    </location>
</feature>
<evidence type="ECO:0000256" key="1">
    <source>
        <dbReference type="SAM" id="MobiDB-lite"/>
    </source>
</evidence>
<protein>
    <submittedName>
        <fullName evidence="2">Uncharacterized protein</fullName>
    </submittedName>
</protein>
<organism evidence="2">
    <name type="scientific">Nymphaea colorata</name>
    <name type="common">pocket water lily</name>
    <dbReference type="NCBI Taxonomy" id="210225"/>
    <lineage>
        <taxon>Eukaryota</taxon>
        <taxon>Viridiplantae</taxon>
        <taxon>Streptophyta</taxon>
        <taxon>Embryophyta</taxon>
        <taxon>Tracheophyta</taxon>
        <taxon>Spermatophyta</taxon>
        <taxon>Magnoliopsida</taxon>
        <taxon>Nymphaeales</taxon>
        <taxon>Nymphaeaceae</taxon>
        <taxon>Nymphaea</taxon>
    </lineage>
</organism>
<accession>A0A5K0XXS9</accession>
<name>A0A5K0XXS9_9MAGN</name>
<reference evidence="2" key="1">
    <citation type="submission" date="2019-09" db="EMBL/GenBank/DDBJ databases">
        <authorList>
            <person name="Zhang L."/>
        </authorList>
    </citation>
    <scope>NUCLEOTIDE SEQUENCE</scope>
</reference>
<feature type="compositionally biased region" description="Basic residues" evidence="1">
    <location>
        <begin position="1"/>
        <end position="10"/>
    </location>
</feature>
<feature type="region of interest" description="Disordered" evidence="1">
    <location>
        <begin position="1"/>
        <end position="25"/>
    </location>
</feature>
<feature type="region of interest" description="Disordered" evidence="1">
    <location>
        <begin position="41"/>
        <end position="60"/>
    </location>
</feature>